<dbReference type="InterPro" id="IPR000690">
    <property type="entry name" value="Matrin/U1-C_Znf_C2H2"/>
</dbReference>
<dbReference type="GO" id="GO:0071011">
    <property type="term" value="C:precatalytic spliceosome"/>
    <property type="evidence" value="ECO:0007669"/>
    <property type="project" value="TreeGrafter"/>
</dbReference>
<dbReference type="EMBL" id="JANBOH010000355">
    <property type="protein sequence ID" value="KAJ1642689.1"/>
    <property type="molecule type" value="Genomic_DNA"/>
</dbReference>
<dbReference type="SUPFAM" id="SSF57667">
    <property type="entry name" value="beta-beta-alpha zinc fingers"/>
    <property type="match status" value="1"/>
</dbReference>
<dbReference type="InterPro" id="IPR036236">
    <property type="entry name" value="Znf_C2H2_sf"/>
</dbReference>
<reference evidence="8" key="1">
    <citation type="submission" date="2022-07" db="EMBL/GenBank/DDBJ databases">
        <title>Phylogenomic reconstructions and comparative analyses of Kickxellomycotina fungi.</title>
        <authorList>
            <person name="Reynolds N.K."/>
            <person name="Stajich J.E."/>
            <person name="Barry K."/>
            <person name="Grigoriev I.V."/>
            <person name="Crous P."/>
            <person name="Smith M.E."/>
        </authorList>
    </citation>
    <scope>NUCLEOTIDE SEQUENCE</scope>
    <source>
        <strain evidence="8">NBRC 105413</strain>
    </source>
</reference>
<evidence type="ECO:0000313" key="8">
    <source>
        <dbReference type="EMBL" id="KAJ1642689.1"/>
    </source>
</evidence>
<keyword evidence="4" id="KW-0862">Zinc</keyword>
<comment type="subcellular location">
    <subcellularLocation>
        <location evidence="1">Nucleus</location>
    </subcellularLocation>
</comment>
<keyword evidence="3" id="KW-0863">Zinc-finger</keyword>
<dbReference type="GO" id="GO:0003723">
    <property type="term" value="F:RNA binding"/>
    <property type="evidence" value="ECO:0007669"/>
    <property type="project" value="TreeGrafter"/>
</dbReference>
<evidence type="ECO:0000313" key="9">
    <source>
        <dbReference type="Proteomes" id="UP001145021"/>
    </source>
</evidence>
<dbReference type="SMART" id="SM00451">
    <property type="entry name" value="ZnF_U1"/>
    <property type="match status" value="1"/>
</dbReference>
<dbReference type="InterPro" id="IPR013085">
    <property type="entry name" value="U1-CZ_Znf_C2H2"/>
</dbReference>
<evidence type="ECO:0000256" key="5">
    <source>
        <dbReference type="ARBA" id="ARBA00023242"/>
    </source>
</evidence>
<dbReference type="Proteomes" id="UP001145021">
    <property type="component" value="Unassembled WGS sequence"/>
</dbReference>
<feature type="compositionally biased region" description="Basic and acidic residues" evidence="6">
    <location>
        <begin position="178"/>
        <end position="195"/>
    </location>
</feature>
<name>A0A9W7XEC7_9FUNG</name>
<evidence type="ECO:0000256" key="3">
    <source>
        <dbReference type="ARBA" id="ARBA00022771"/>
    </source>
</evidence>
<dbReference type="Pfam" id="PF06220">
    <property type="entry name" value="zf-U1"/>
    <property type="match status" value="1"/>
</dbReference>
<feature type="domain" description="Matrin-type" evidence="7">
    <location>
        <begin position="17"/>
        <end position="48"/>
    </location>
</feature>
<keyword evidence="5" id="KW-0539">Nucleus</keyword>
<evidence type="ECO:0000256" key="4">
    <source>
        <dbReference type="ARBA" id="ARBA00022833"/>
    </source>
</evidence>
<sequence>MSSSYQRKAPWDRNTKYWCQYCQIFVHDNKSSRRMHETGAKHKENVQKYLRQIDKNVKEKQDAEAKLRSELDKIEEAAAESYSKDIGATESKATAGPELTKVAKAAKDTENEKQQQTVGRVQKSSRPDNIGVIGAWEAVQEPDSEPEPEADPELVVSRDKGGSVNQSEAEPSKTVFVETKHSNKDQEESSGFDIKEKTIESVQAHFKRELDSDEVFGADAATEAAGSLFKKRRSASNRNNSRKQIDKTKQ</sequence>
<feature type="region of interest" description="Disordered" evidence="6">
    <location>
        <begin position="227"/>
        <end position="250"/>
    </location>
</feature>
<dbReference type="Gene3D" id="3.30.160.60">
    <property type="entry name" value="Classic Zinc Finger"/>
    <property type="match status" value="1"/>
</dbReference>
<dbReference type="GO" id="GO:0000398">
    <property type="term" value="P:mRNA splicing, via spliceosome"/>
    <property type="evidence" value="ECO:0007669"/>
    <property type="project" value="InterPro"/>
</dbReference>
<feature type="compositionally biased region" description="Polar residues" evidence="6">
    <location>
        <begin position="114"/>
        <end position="124"/>
    </location>
</feature>
<keyword evidence="9" id="KW-1185">Reference proteome</keyword>
<dbReference type="GO" id="GO:0008270">
    <property type="term" value="F:zinc ion binding"/>
    <property type="evidence" value="ECO:0007669"/>
    <property type="project" value="UniProtKB-KW"/>
</dbReference>
<keyword evidence="2" id="KW-0479">Metal-binding</keyword>
<dbReference type="PANTHER" id="PTHR13173">
    <property type="entry name" value="WW DOMAIN BINDING PROTEIN 4"/>
    <property type="match status" value="1"/>
</dbReference>
<protein>
    <recommendedName>
        <fullName evidence="7">Matrin-type domain-containing protein</fullName>
    </recommendedName>
</protein>
<proteinExistence type="predicted"/>
<feature type="region of interest" description="Disordered" evidence="6">
    <location>
        <begin position="78"/>
        <end position="195"/>
    </location>
</feature>
<dbReference type="PANTHER" id="PTHR13173:SF10">
    <property type="entry name" value="WW DOMAIN-BINDING PROTEIN 4"/>
    <property type="match status" value="1"/>
</dbReference>
<dbReference type="InterPro" id="IPR003604">
    <property type="entry name" value="Matrin/U1-like-C_Znf_C2H2"/>
</dbReference>
<evidence type="ECO:0000259" key="7">
    <source>
        <dbReference type="PROSITE" id="PS50171"/>
    </source>
</evidence>
<organism evidence="8 9">
    <name type="scientific">Coemansia asiatica</name>
    <dbReference type="NCBI Taxonomy" id="1052880"/>
    <lineage>
        <taxon>Eukaryota</taxon>
        <taxon>Fungi</taxon>
        <taxon>Fungi incertae sedis</taxon>
        <taxon>Zoopagomycota</taxon>
        <taxon>Kickxellomycotina</taxon>
        <taxon>Kickxellomycetes</taxon>
        <taxon>Kickxellales</taxon>
        <taxon>Kickxellaceae</taxon>
        <taxon>Coemansia</taxon>
    </lineage>
</organism>
<evidence type="ECO:0000256" key="2">
    <source>
        <dbReference type="ARBA" id="ARBA00022723"/>
    </source>
</evidence>
<accession>A0A9W7XEC7</accession>
<dbReference type="InterPro" id="IPR040023">
    <property type="entry name" value="WBP4"/>
</dbReference>
<comment type="caution">
    <text evidence="8">The sequence shown here is derived from an EMBL/GenBank/DDBJ whole genome shotgun (WGS) entry which is preliminary data.</text>
</comment>
<feature type="compositionally biased region" description="Acidic residues" evidence="6">
    <location>
        <begin position="140"/>
        <end position="152"/>
    </location>
</feature>
<gene>
    <name evidence="8" type="ORF">LPJ64_005489</name>
</gene>
<evidence type="ECO:0000256" key="1">
    <source>
        <dbReference type="ARBA" id="ARBA00004123"/>
    </source>
</evidence>
<dbReference type="PROSITE" id="PS50171">
    <property type="entry name" value="ZF_MATRIN"/>
    <property type="match status" value="1"/>
</dbReference>
<evidence type="ECO:0000256" key="6">
    <source>
        <dbReference type="SAM" id="MobiDB-lite"/>
    </source>
</evidence>
<dbReference type="AlphaFoldDB" id="A0A9W7XEC7"/>